<accession>A0A372ZKU9</accession>
<name>A0A372ZKU9_9ACTN</name>
<dbReference type="AlphaFoldDB" id="A0A372ZKU9"/>
<evidence type="ECO:0000313" key="1">
    <source>
        <dbReference type="EMBL" id="RGD56488.1"/>
    </source>
</evidence>
<evidence type="ECO:0000313" key="2">
    <source>
        <dbReference type="Proteomes" id="UP000263377"/>
    </source>
</evidence>
<reference evidence="1 2" key="1">
    <citation type="submission" date="2018-08" db="EMBL/GenBank/DDBJ databases">
        <title>Diversity &amp; Physiological Properties of Lignin-Decomposing Actinobacteria from Soil.</title>
        <authorList>
            <person name="Roh S.G."/>
            <person name="Kim S.B."/>
        </authorList>
    </citation>
    <scope>NUCLEOTIDE SEQUENCE [LARGE SCALE GENOMIC DNA]</scope>
    <source>
        <strain evidence="1 2">MMS17-GH009</strain>
    </source>
</reference>
<dbReference type="EMBL" id="QVIG01000001">
    <property type="protein sequence ID" value="RGD56488.1"/>
    <property type="molecule type" value="Genomic_DNA"/>
</dbReference>
<gene>
    <name evidence="1" type="ORF">DR950_00610</name>
</gene>
<dbReference type="Proteomes" id="UP000263377">
    <property type="component" value="Unassembled WGS sequence"/>
</dbReference>
<proteinExistence type="predicted"/>
<sequence length="59" mass="5816">MPCILTGAMATFLVEAVTGQAALQGEEALGEVRDGSEGWVALAPSAGAGGTPSRGWTAP</sequence>
<protein>
    <submittedName>
        <fullName evidence="1">Uncharacterized protein</fullName>
    </submittedName>
</protein>
<keyword evidence="2" id="KW-1185">Reference proteome</keyword>
<organism evidence="1 2">
    <name type="scientific">Kitasatospora xanthocidica</name>
    <dbReference type="NCBI Taxonomy" id="83382"/>
    <lineage>
        <taxon>Bacteria</taxon>
        <taxon>Bacillati</taxon>
        <taxon>Actinomycetota</taxon>
        <taxon>Actinomycetes</taxon>
        <taxon>Kitasatosporales</taxon>
        <taxon>Streptomycetaceae</taxon>
        <taxon>Kitasatospora</taxon>
    </lineage>
</organism>
<comment type="caution">
    <text evidence="1">The sequence shown here is derived from an EMBL/GenBank/DDBJ whole genome shotgun (WGS) entry which is preliminary data.</text>
</comment>